<feature type="non-terminal residue" evidence="11">
    <location>
        <position position="607"/>
    </location>
</feature>
<feature type="region of interest" description="Disordered" evidence="9">
    <location>
        <begin position="194"/>
        <end position="215"/>
    </location>
</feature>
<evidence type="ECO:0000259" key="10">
    <source>
        <dbReference type="Pfam" id="PF16019"/>
    </source>
</evidence>
<feature type="region of interest" description="Disordered" evidence="9">
    <location>
        <begin position="567"/>
        <end position="607"/>
    </location>
</feature>
<evidence type="ECO:0000256" key="4">
    <source>
        <dbReference type="ARBA" id="ARBA00023015"/>
    </source>
</evidence>
<feature type="domain" description="Cysteine/serine-rich nuclear protein N-terminal" evidence="10">
    <location>
        <begin position="256"/>
        <end position="329"/>
    </location>
</feature>
<comment type="subcellular location">
    <subcellularLocation>
        <location evidence="1">Nucleus</location>
    </subcellularLocation>
</comment>
<dbReference type="InterPro" id="IPR031972">
    <property type="entry name" value="CSRNP_N"/>
</dbReference>
<sequence>MSGGIEKSLRSSEVSPAFKTGSPSGDVMSSKSTDSDCAVDNGLKKLGEHAKPSVVGSAKCVQFSGVVIYSFAREQGFSSIPDTGWCSLGMARHHFSVSRYDMHHYQILIRLRRRRRRMLLQKSRTLLNRNNLGRPILPHGLRTKRISSISTFCDETRMSPGDSCRVPNFPSPPPLSPQLISERSTLPEFSSPLISGTSCNAQATPPPPCLSPPSPRRVLANLEDSLVNSNTVVYPESLDTDSEASLDHIPTMHNLKTVRSSRNKLLPIHASARIRMLKESGVTRLDESEREVCLSVRATRSRIGCDCGPRHPCTPGRCSCIEDGVQCQVVVLQHKVDPGAAAFDAGLRICCLACLSVTRLDESEREVCLSVRATRSRIGCDCGPRHPCTPGRCSCIEDGVQCQVDKAAFPCSCLATSCHNPNGRTEFSHEQVRAYVHNVLQRVNGEYCSTATSSHSVNPKLAVKTPTTLNQSSSHFDFAESSLHECKTCSPSQKVKFTPPLKPQKGAFKLSAGQLTRGKQNMIKDPSPSPSQTFSGCSQTDGRSSPALFASTPTTVDSPVCRVLFRESEPASPMKCGRNLTRSPEPTDVFADQSRTPQQSTESVIEM</sequence>
<feature type="compositionally biased region" description="Pro residues" evidence="9">
    <location>
        <begin position="204"/>
        <end position="215"/>
    </location>
</feature>
<name>A0A5J4NNH1_9TREM</name>
<feature type="domain" description="Cysteine/serine-rich nuclear protein N-terminal" evidence="10">
    <location>
        <begin position="352"/>
        <end position="439"/>
    </location>
</feature>
<dbReference type="Pfam" id="PF16019">
    <property type="entry name" value="CSRNP_N"/>
    <property type="match status" value="3"/>
</dbReference>
<evidence type="ECO:0000256" key="1">
    <source>
        <dbReference type="ARBA" id="ARBA00004123"/>
    </source>
</evidence>
<gene>
    <name evidence="11" type="ORF">DEA37_0002054</name>
</gene>
<evidence type="ECO:0000256" key="8">
    <source>
        <dbReference type="ARBA" id="ARBA00023242"/>
    </source>
</evidence>
<feature type="compositionally biased region" description="Polar residues" evidence="9">
    <location>
        <begin position="21"/>
        <end position="32"/>
    </location>
</feature>
<dbReference type="PANTHER" id="PTHR13580">
    <property type="entry name" value="TGF-BETA INDUCED APOPTOSIS PROTEIN"/>
    <property type="match status" value="1"/>
</dbReference>
<dbReference type="Proteomes" id="UP000324629">
    <property type="component" value="Unassembled WGS sequence"/>
</dbReference>
<comment type="caution">
    <text evidence="11">The sequence shown here is derived from an EMBL/GenBank/DDBJ whole genome shotgun (WGS) entry which is preliminary data.</text>
</comment>
<keyword evidence="12" id="KW-1185">Reference proteome</keyword>
<evidence type="ECO:0000313" key="12">
    <source>
        <dbReference type="Proteomes" id="UP000324629"/>
    </source>
</evidence>
<evidence type="ECO:0000256" key="3">
    <source>
        <dbReference type="ARBA" id="ARBA00022703"/>
    </source>
</evidence>
<comment type="similarity">
    <text evidence="2">Belongs to the AXUD1 family.</text>
</comment>
<feature type="region of interest" description="Disordered" evidence="9">
    <location>
        <begin position="519"/>
        <end position="552"/>
    </location>
</feature>
<evidence type="ECO:0000256" key="7">
    <source>
        <dbReference type="ARBA" id="ARBA00023163"/>
    </source>
</evidence>
<dbReference type="InterPro" id="IPR023260">
    <property type="entry name" value="Cys/Ser-rich_nuc_prot"/>
</dbReference>
<protein>
    <recommendedName>
        <fullName evidence="10">Cysteine/serine-rich nuclear protein N-terminal domain-containing protein</fullName>
    </recommendedName>
</protein>
<evidence type="ECO:0000256" key="5">
    <source>
        <dbReference type="ARBA" id="ARBA00023125"/>
    </source>
</evidence>
<dbReference type="GO" id="GO:0005634">
    <property type="term" value="C:nucleus"/>
    <property type="evidence" value="ECO:0007669"/>
    <property type="project" value="UniProtKB-SubCell"/>
</dbReference>
<feature type="compositionally biased region" description="Polar residues" evidence="9">
    <location>
        <begin position="194"/>
        <end position="203"/>
    </location>
</feature>
<dbReference type="PANTHER" id="PTHR13580:SF9">
    <property type="entry name" value="AXIN1 UP-REGULATED 1, ISOFORM A"/>
    <property type="match status" value="1"/>
</dbReference>
<feature type="compositionally biased region" description="Polar residues" evidence="9">
    <location>
        <begin position="593"/>
        <end position="607"/>
    </location>
</feature>
<feature type="region of interest" description="Disordered" evidence="9">
    <location>
        <begin position="1"/>
        <end position="33"/>
    </location>
</feature>
<feature type="compositionally biased region" description="Polar residues" evidence="9">
    <location>
        <begin position="530"/>
        <end position="543"/>
    </location>
</feature>
<evidence type="ECO:0000256" key="6">
    <source>
        <dbReference type="ARBA" id="ARBA00023159"/>
    </source>
</evidence>
<keyword evidence="7" id="KW-0804">Transcription</keyword>
<organism evidence="11 12">
    <name type="scientific">Paragonimus westermani</name>
    <dbReference type="NCBI Taxonomy" id="34504"/>
    <lineage>
        <taxon>Eukaryota</taxon>
        <taxon>Metazoa</taxon>
        <taxon>Spiralia</taxon>
        <taxon>Lophotrochozoa</taxon>
        <taxon>Platyhelminthes</taxon>
        <taxon>Trematoda</taxon>
        <taxon>Digenea</taxon>
        <taxon>Plagiorchiida</taxon>
        <taxon>Troglotremata</taxon>
        <taxon>Troglotrematidae</taxon>
        <taxon>Paragonimus</taxon>
    </lineage>
</organism>
<feature type="domain" description="Cysteine/serine-rich nuclear protein N-terminal" evidence="10">
    <location>
        <begin position="59"/>
        <end position="123"/>
    </location>
</feature>
<dbReference type="GO" id="GO:0043565">
    <property type="term" value="F:sequence-specific DNA binding"/>
    <property type="evidence" value="ECO:0007669"/>
    <property type="project" value="TreeGrafter"/>
</dbReference>
<dbReference type="GO" id="GO:0006915">
    <property type="term" value="P:apoptotic process"/>
    <property type="evidence" value="ECO:0007669"/>
    <property type="project" value="UniProtKB-KW"/>
</dbReference>
<keyword evidence="3" id="KW-0053">Apoptosis</keyword>
<dbReference type="GO" id="GO:0000981">
    <property type="term" value="F:DNA-binding transcription factor activity, RNA polymerase II-specific"/>
    <property type="evidence" value="ECO:0007669"/>
    <property type="project" value="TreeGrafter"/>
</dbReference>
<keyword evidence="4" id="KW-0805">Transcription regulation</keyword>
<dbReference type="EMBL" id="QNGE01001699">
    <property type="protein sequence ID" value="KAA3677024.1"/>
    <property type="molecule type" value="Genomic_DNA"/>
</dbReference>
<evidence type="ECO:0000256" key="9">
    <source>
        <dbReference type="SAM" id="MobiDB-lite"/>
    </source>
</evidence>
<evidence type="ECO:0000313" key="11">
    <source>
        <dbReference type="EMBL" id="KAA3677024.1"/>
    </source>
</evidence>
<keyword evidence="5" id="KW-0238">DNA-binding</keyword>
<evidence type="ECO:0000256" key="2">
    <source>
        <dbReference type="ARBA" id="ARBA00008548"/>
    </source>
</evidence>
<dbReference type="AlphaFoldDB" id="A0A5J4NNH1"/>
<reference evidence="11 12" key="1">
    <citation type="journal article" date="2019" name="Gigascience">
        <title>Whole-genome sequence of the oriental lung fluke Paragonimus westermani.</title>
        <authorList>
            <person name="Oey H."/>
            <person name="Zakrzewski M."/>
            <person name="Narain K."/>
            <person name="Devi K.R."/>
            <person name="Agatsuma T."/>
            <person name="Nawaratna S."/>
            <person name="Gobert G.N."/>
            <person name="Jones M.K."/>
            <person name="Ragan M.A."/>
            <person name="McManus D.P."/>
            <person name="Krause L."/>
        </authorList>
    </citation>
    <scope>NUCLEOTIDE SEQUENCE [LARGE SCALE GENOMIC DNA]</scope>
    <source>
        <strain evidence="11 12">IND2009</strain>
    </source>
</reference>
<accession>A0A5J4NNH1</accession>
<proteinExistence type="inferred from homology"/>
<keyword evidence="8" id="KW-0539">Nucleus</keyword>
<keyword evidence="6" id="KW-0010">Activator</keyword>